<evidence type="ECO:0000313" key="2">
    <source>
        <dbReference type="EMBL" id="AIF13833.1"/>
    </source>
</evidence>
<accession>A0A075HIW3</accession>
<feature type="compositionally biased region" description="Basic and acidic residues" evidence="1">
    <location>
        <begin position="87"/>
        <end position="99"/>
    </location>
</feature>
<evidence type="ECO:0000256" key="1">
    <source>
        <dbReference type="SAM" id="MobiDB-lite"/>
    </source>
</evidence>
<proteinExistence type="predicted"/>
<dbReference type="EMBL" id="KF900985">
    <property type="protein sequence ID" value="AIF13833.1"/>
    <property type="molecule type" value="Genomic_DNA"/>
</dbReference>
<reference evidence="2" key="1">
    <citation type="journal article" date="2014" name="Genome Biol. Evol.">
        <title>Pangenome evidence for extensive interdomain horizontal transfer affecting lineage core and shell genes in uncultured planktonic thaumarchaeota and euryarchaeota.</title>
        <authorList>
            <person name="Deschamps P."/>
            <person name="Zivanovic Y."/>
            <person name="Moreira D."/>
            <person name="Rodriguez-Valera F."/>
            <person name="Lopez-Garcia P."/>
        </authorList>
    </citation>
    <scope>NUCLEOTIDE SEQUENCE</scope>
</reference>
<name>A0A075HIW3_9EURY</name>
<dbReference type="InterPro" id="IPR055545">
    <property type="entry name" value="DUF7121"/>
</dbReference>
<sequence>MEGELRQLTKRIEKLVSEHRTRRDEWNTRTVENRTRRDQIGGKKRELFDEIQRQRVIRDEGNESVKSAKIERDKGNLSVAKAKEQLQELRGDEADDKPKGPNIHSLRKKLDEMERDYETGRFGGGKKEKEAIDAMRELDRQIKKLKTMQEDGSELSMALQARREAIETQEVAHQKVVEEVEMAQKAHELMLELRVEVNRLTELHEEAHQAFVDSKLHADSEHRRYIIAMRIVYGIRYLFDAKEARTAGREPTRVEARVEVQDLMSKLMSGETLSTEELMGIHRDED</sequence>
<dbReference type="Pfam" id="PF23435">
    <property type="entry name" value="DUF7121"/>
    <property type="match status" value="1"/>
</dbReference>
<organism evidence="2">
    <name type="scientific">uncultured marine group II/III euryarchaeote KM3_64_C08</name>
    <dbReference type="NCBI Taxonomy" id="1456479"/>
    <lineage>
        <taxon>Archaea</taxon>
        <taxon>Methanobacteriati</taxon>
        <taxon>Methanobacteriota</taxon>
        <taxon>environmental samples</taxon>
    </lineage>
</organism>
<protein>
    <submittedName>
        <fullName evidence="2">Putative phosphoserine phosphatase</fullName>
    </submittedName>
</protein>
<feature type="region of interest" description="Disordered" evidence="1">
    <location>
        <begin position="87"/>
        <end position="112"/>
    </location>
</feature>
<feature type="region of interest" description="Disordered" evidence="1">
    <location>
        <begin position="19"/>
        <end position="38"/>
    </location>
</feature>
<dbReference type="AlphaFoldDB" id="A0A075HIW3"/>